<dbReference type="EMBL" id="JBHRZV010000003">
    <property type="protein sequence ID" value="MFC3927170.1"/>
    <property type="molecule type" value="Genomic_DNA"/>
</dbReference>
<organism evidence="2 3">
    <name type="scientific">Streptococcus caprae</name>
    <dbReference type="NCBI Taxonomy" id="1640501"/>
    <lineage>
        <taxon>Bacteria</taxon>
        <taxon>Bacillati</taxon>
        <taxon>Bacillota</taxon>
        <taxon>Bacilli</taxon>
        <taxon>Lactobacillales</taxon>
        <taxon>Streptococcaceae</taxon>
        <taxon>Streptococcus</taxon>
    </lineage>
</organism>
<keyword evidence="3" id="KW-1185">Reference proteome</keyword>
<keyword evidence="1" id="KW-1133">Transmembrane helix</keyword>
<gene>
    <name evidence="2" type="ORF">ACFORF_00785</name>
</gene>
<dbReference type="Proteomes" id="UP001595807">
    <property type="component" value="Unassembled WGS sequence"/>
</dbReference>
<feature type="transmembrane region" description="Helical" evidence="1">
    <location>
        <begin position="162"/>
        <end position="180"/>
    </location>
</feature>
<keyword evidence="1" id="KW-0812">Transmembrane</keyword>
<comment type="caution">
    <text evidence="2">The sequence shown here is derived from an EMBL/GenBank/DDBJ whole genome shotgun (WGS) entry which is preliminary data.</text>
</comment>
<dbReference type="Pfam" id="PF06570">
    <property type="entry name" value="DUF1129"/>
    <property type="match status" value="1"/>
</dbReference>
<protein>
    <submittedName>
        <fullName evidence="2">DUF1129 domain-containing protein</fullName>
    </submittedName>
</protein>
<reference evidence="3" key="1">
    <citation type="journal article" date="2019" name="Int. J. Syst. Evol. Microbiol.">
        <title>The Global Catalogue of Microorganisms (GCM) 10K type strain sequencing project: providing services to taxonomists for standard genome sequencing and annotation.</title>
        <authorList>
            <consortium name="The Broad Institute Genomics Platform"/>
            <consortium name="The Broad Institute Genome Sequencing Center for Infectious Disease"/>
            <person name="Wu L."/>
            <person name="Ma J."/>
        </authorList>
    </citation>
    <scope>NUCLEOTIDE SEQUENCE [LARGE SCALE GENOMIC DNA]</scope>
    <source>
        <strain evidence="3">CCUG 67170</strain>
    </source>
</reference>
<name>A0ABV8CSQ3_9STRE</name>
<evidence type="ECO:0000256" key="1">
    <source>
        <dbReference type="SAM" id="Phobius"/>
    </source>
</evidence>
<feature type="transmembrane region" description="Helical" evidence="1">
    <location>
        <begin position="186"/>
        <end position="207"/>
    </location>
</feature>
<keyword evidence="1" id="KW-0472">Membrane</keyword>
<feature type="transmembrane region" description="Helical" evidence="1">
    <location>
        <begin position="87"/>
        <end position="111"/>
    </location>
</feature>
<dbReference type="PIRSF" id="PIRSF033111">
    <property type="entry name" value="UCP033111"/>
    <property type="match status" value="1"/>
</dbReference>
<evidence type="ECO:0000313" key="3">
    <source>
        <dbReference type="Proteomes" id="UP001595807"/>
    </source>
</evidence>
<dbReference type="RefSeq" id="WP_380424382.1">
    <property type="nucleotide sequence ID" value="NZ_JBHRZV010000003.1"/>
</dbReference>
<dbReference type="InterPro" id="IPR009214">
    <property type="entry name" value="DUF1129"/>
</dbReference>
<accession>A0ABV8CSQ3</accession>
<feature type="transmembrane region" description="Helical" evidence="1">
    <location>
        <begin position="117"/>
        <end position="141"/>
    </location>
</feature>
<proteinExistence type="predicted"/>
<evidence type="ECO:0000313" key="2">
    <source>
        <dbReference type="EMBL" id="MFC3927170.1"/>
    </source>
</evidence>
<sequence>MNNLTELTKKNQEFVHIATNQLIKDGKNDTEIKEILETIIPTILENQKKGYTARHLYGAPTAWAAGFSKPATAANMANQEAKNTNPWLMWLDTSLLFLALFAGMNGILGFFKQATVNYGIISLFVLAFAGGGAMYATYYYIYRHMNAPDRSQVPSLWKRLGILLVISLGWVAIFSLSTLIPASINLAAPAIPALIIAVVAFGIKFYLQRKYNILNTMAPMNGR</sequence>